<keyword evidence="1" id="KW-1133">Transmembrane helix</keyword>
<accession>A0A552YUZ1</accession>
<dbReference type="Proteomes" id="UP000317167">
    <property type="component" value="Unassembled WGS sequence"/>
</dbReference>
<dbReference type="RefSeq" id="WP_109009906.1">
    <property type="nucleotide sequence ID" value="NZ_JAVKVG010000002.1"/>
</dbReference>
<evidence type="ECO:0000256" key="1">
    <source>
        <dbReference type="SAM" id="Phobius"/>
    </source>
</evidence>
<proteinExistence type="predicted"/>
<comment type="caution">
    <text evidence="2">The sequence shown here is derived from an EMBL/GenBank/DDBJ whole genome shotgun (WGS) entry which is preliminary data.</text>
</comment>
<protein>
    <submittedName>
        <fullName evidence="2">Uncharacterized protein</fullName>
    </submittedName>
</protein>
<feature type="transmembrane region" description="Helical" evidence="1">
    <location>
        <begin position="36"/>
        <end position="57"/>
    </location>
</feature>
<keyword evidence="1" id="KW-0812">Transmembrane</keyword>
<evidence type="ECO:0000313" key="2">
    <source>
        <dbReference type="EMBL" id="TRW71054.1"/>
    </source>
</evidence>
<sequence length="198" mass="23849">MFISHFTKWTWIKVYYRFYYSVYLKHIMSDQQRKKLVSLSIFGVCFLPVLFLLSSLLSKNLFIVFLFLLAYLIIWPFIVPLTFLLVYSPKILVCFKTLPSTEEKENHNELFGAYINDDKYATSINYDRNVMDKEYDVLLDTKKFYLIYKEYKKEFTSEPSIILLINKNENKDELGKDGQNFLDFILPKCKKYIKKWHQ</sequence>
<reference evidence="2 3" key="1">
    <citation type="submission" date="2019-07" db="EMBL/GenBank/DDBJ databases">
        <title>Draft genome of 7 Lactococcus lactis strains isolated from an artisanal cheese production.</title>
        <authorList>
            <person name="Biolcati F."/>
            <person name="Bottero M.T."/>
            <person name="Dalmasso A."/>
            <person name="Mcauliffe O."/>
        </authorList>
    </citation>
    <scope>NUCLEOTIDE SEQUENCE [LARGE SCALE GENOMIC DNA]</scope>
    <source>
        <strain evidence="2 3">MRS45.2</strain>
    </source>
</reference>
<feature type="transmembrane region" description="Helical" evidence="1">
    <location>
        <begin position="63"/>
        <end position="87"/>
    </location>
</feature>
<dbReference type="AlphaFoldDB" id="A0A552YUZ1"/>
<gene>
    <name evidence="2" type="ORF">FNJ53_13925</name>
</gene>
<evidence type="ECO:0000313" key="3">
    <source>
        <dbReference type="Proteomes" id="UP000317167"/>
    </source>
</evidence>
<organism evidence="2 3">
    <name type="scientific">Lactococcus lactis</name>
    <dbReference type="NCBI Taxonomy" id="1358"/>
    <lineage>
        <taxon>Bacteria</taxon>
        <taxon>Bacillati</taxon>
        <taxon>Bacillota</taxon>
        <taxon>Bacilli</taxon>
        <taxon>Lactobacillales</taxon>
        <taxon>Streptococcaceae</taxon>
        <taxon>Lactococcus</taxon>
    </lineage>
</organism>
<keyword evidence="1" id="KW-0472">Membrane</keyword>
<name>A0A552YUZ1_9LACT</name>
<dbReference type="EMBL" id="VJWV01000046">
    <property type="protein sequence ID" value="TRW71054.1"/>
    <property type="molecule type" value="Genomic_DNA"/>
</dbReference>